<dbReference type="CDD" id="cd08432">
    <property type="entry name" value="PBP2_GcdR_TrpI_HvrB_AmpR_like"/>
    <property type="match status" value="1"/>
</dbReference>
<evidence type="ECO:0000256" key="4">
    <source>
        <dbReference type="ARBA" id="ARBA00023159"/>
    </source>
</evidence>
<dbReference type="PRINTS" id="PR00039">
    <property type="entry name" value="HTHLYSR"/>
</dbReference>
<accession>A0A553GXH4</accession>
<dbReference type="GO" id="GO:0006351">
    <property type="term" value="P:DNA-templated transcription"/>
    <property type="evidence" value="ECO:0007669"/>
    <property type="project" value="TreeGrafter"/>
</dbReference>
<protein>
    <submittedName>
        <fullName evidence="7">Transcriptional regulator GcvA</fullName>
    </submittedName>
</protein>
<dbReference type="Gene3D" id="3.40.190.10">
    <property type="entry name" value="Periplasmic binding protein-like II"/>
    <property type="match status" value="2"/>
</dbReference>
<name>A0A553GXH4_9PSED</name>
<keyword evidence="4" id="KW-0010">Activator</keyword>
<proteinExistence type="inferred from homology"/>
<keyword evidence="8" id="KW-1185">Reference proteome</keyword>
<dbReference type="FunFam" id="1.10.10.10:FF:000038">
    <property type="entry name" value="Glycine cleavage system transcriptional activator"/>
    <property type="match status" value="1"/>
</dbReference>
<dbReference type="NCBIfam" id="NF008352">
    <property type="entry name" value="PRK11139.1"/>
    <property type="match status" value="1"/>
</dbReference>
<dbReference type="PANTHER" id="PTHR30537:SF74">
    <property type="entry name" value="HTH-TYPE TRANSCRIPTIONAL REGULATOR TRPI"/>
    <property type="match status" value="1"/>
</dbReference>
<organism evidence="7 8">
    <name type="scientific">Pseudomonas mangiferae</name>
    <dbReference type="NCBI Taxonomy" id="2593654"/>
    <lineage>
        <taxon>Bacteria</taxon>
        <taxon>Pseudomonadati</taxon>
        <taxon>Pseudomonadota</taxon>
        <taxon>Gammaproteobacteria</taxon>
        <taxon>Pseudomonadales</taxon>
        <taxon>Pseudomonadaceae</taxon>
        <taxon>Pseudomonas</taxon>
    </lineage>
</organism>
<evidence type="ECO:0000313" key="8">
    <source>
        <dbReference type="Proteomes" id="UP000315235"/>
    </source>
</evidence>
<dbReference type="SUPFAM" id="SSF53850">
    <property type="entry name" value="Periplasmic binding protein-like II"/>
    <property type="match status" value="1"/>
</dbReference>
<dbReference type="RefSeq" id="WP_143488923.1">
    <property type="nucleotide sequence ID" value="NZ_VJOY01000009.1"/>
</dbReference>
<dbReference type="InterPro" id="IPR058163">
    <property type="entry name" value="LysR-type_TF_proteobact-type"/>
</dbReference>
<dbReference type="Pfam" id="PF00126">
    <property type="entry name" value="HTH_1"/>
    <property type="match status" value="1"/>
</dbReference>
<keyword evidence="2" id="KW-0805">Transcription regulation</keyword>
<dbReference type="OrthoDB" id="5526340at2"/>
<dbReference type="Pfam" id="PF03466">
    <property type="entry name" value="LysR_substrate"/>
    <property type="match status" value="1"/>
</dbReference>
<evidence type="ECO:0000256" key="3">
    <source>
        <dbReference type="ARBA" id="ARBA00023125"/>
    </source>
</evidence>
<dbReference type="GO" id="GO:0003700">
    <property type="term" value="F:DNA-binding transcription factor activity"/>
    <property type="evidence" value="ECO:0007669"/>
    <property type="project" value="InterPro"/>
</dbReference>
<comment type="caution">
    <text evidence="7">The sequence shown here is derived from an EMBL/GenBank/DDBJ whole genome shotgun (WGS) entry which is preliminary data.</text>
</comment>
<dbReference type="InterPro" id="IPR000847">
    <property type="entry name" value="LysR_HTH_N"/>
</dbReference>
<evidence type="ECO:0000313" key="7">
    <source>
        <dbReference type="EMBL" id="TRX74185.1"/>
    </source>
</evidence>
<dbReference type="PANTHER" id="PTHR30537">
    <property type="entry name" value="HTH-TYPE TRANSCRIPTIONAL REGULATOR"/>
    <property type="match status" value="1"/>
</dbReference>
<dbReference type="Gene3D" id="1.10.10.10">
    <property type="entry name" value="Winged helix-like DNA-binding domain superfamily/Winged helix DNA-binding domain"/>
    <property type="match status" value="1"/>
</dbReference>
<dbReference type="Proteomes" id="UP000315235">
    <property type="component" value="Unassembled WGS sequence"/>
</dbReference>
<dbReference type="InterPro" id="IPR036388">
    <property type="entry name" value="WH-like_DNA-bd_sf"/>
</dbReference>
<keyword evidence="5" id="KW-0804">Transcription</keyword>
<dbReference type="SUPFAM" id="SSF46785">
    <property type="entry name" value="Winged helix' DNA-binding domain"/>
    <property type="match status" value="1"/>
</dbReference>
<reference evidence="7 8" key="1">
    <citation type="submission" date="2019-07" db="EMBL/GenBank/DDBJ databases">
        <title>Pseudomonas mangiferae sp. nov., isolated from bark of mango tree in Thailand.</title>
        <authorList>
            <person name="Srisuk N."/>
            <person name="Anurat P."/>
        </authorList>
    </citation>
    <scope>NUCLEOTIDE SEQUENCE [LARGE SCALE GENOMIC DNA]</scope>
    <source>
        <strain evidence="7 8">DMKU_BBB3-04</strain>
    </source>
</reference>
<evidence type="ECO:0000259" key="6">
    <source>
        <dbReference type="PROSITE" id="PS50931"/>
    </source>
</evidence>
<gene>
    <name evidence="7" type="primary">gcvA</name>
    <name evidence="7" type="ORF">FM069_13705</name>
</gene>
<sequence>MSPSARRLPSLNGLRAFEAAARHSSFRLAAEELGVTQGAVAQQVRGLEAELGMQLFDRLPRRLVLTGAGRAYQADIGRAFGIIAEATRALRPAPLPLTISVTPTFASKWLIPRLPDFMARHPELELHILATERLSSFHADRVDIAVRFGRPPFGPGLTAELLFEQDIIAVCSPVLLQGRDLPLRADDLDGFVLLHDTHNLWPEFIETFLGSASSATAKGIRFNQTSHAIDAALAGQGITLANRFFLSQDLAAGRLVQPIDGTLRRDADFYVVMPRHRRSGPVETVRDWLLEARGQAMDPSPGHG</sequence>
<feature type="domain" description="HTH lysR-type" evidence="6">
    <location>
        <begin position="9"/>
        <end position="66"/>
    </location>
</feature>
<evidence type="ECO:0000256" key="2">
    <source>
        <dbReference type="ARBA" id="ARBA00023015"/>
    </source>
</evidence>
<dbReference type="InterPro" id="IPR005119">
    <property type="entry name" value="LysR_subst-bd"/>
</dbReference>
<comment type="similarity">
    <text evidence="1">Belongs to the LysR transcriptional regulatory family.</text>
</comment>
<evidence type="ECO:0000256" key="5">
    <source>
        <dbReference type="ARBA" id="ARBA00023163"/>
    </source>
</evidence>
<evidence type="ECO:0000256" key="1">
    <source>
        <dbReference type="ARBA" id="ARBA00009437"/>
    </source>
</evidence>
<dbReference type="GO" id="GO:0043565">
    <property type="term" value="F:sequence-specific DNA binding"/>
    <property type="evidence" value="ECO:0007669"/>
    <property type="project" value="TreeGrafter"/>
</dbReference>
<dbReference type="InterPro" id="IPR036390">
    <property type="entry name" value="WH_DNA-bd_sf"/>
</dbReference>
<keyword evidence="3" id="KW-0238">DNA-binding</keyword>
<dbReference type="AlphaFoldDB" id="A0A553GXH4"/>
<dbReference type="PROSITE" id="PS50931">
    <property type="entry name" value="HTH_LYSR"/>
    <property type="match status" value="1"/>
</dbReference>
<dbReference type="GO" id="GO:0009891">
    <property type="term" value="P:positive regulation of biosynthetic process"/>
    <property type="evidence" value="ECO:0007669"/>
    <property type="project" value="UniProtKB-ARBA"/>
</dbReference>
<dbReference type="EMBL" id="VJOY01000009">
    <property type="protein sequence ID" value="TRX74185.1"/>
    <property type="molecule type" value="Genomic_DNA"/>
</dbReference>